<dbReference type="InterPro" id="IPR029062">
    <property type="entry name" value="Class_I_gatase-like"/>
</dbReference>
<dbReference type="GO" id="GO:0033969">
    <property type="term" value="F:gamma-glutamyl-gamma-aminobutyrate hydrolase activity"/>
    <property type="evidence" value="ECO:0007669"/>
    <property type="project" value="TreeGrafter"/>
</dbReference>
<accession>A0A1I3I257</accession>
<keyword evidence="1" id="KW-0315">Glutamine amidotransferase</keyword>
<protein>
    <submittedName>
        <fullName evidence="1">Putative glutamine amidotransferase</fullName>
    </submittedName>
</protein>
<dbReference type="PROSITE" id="PS51273">
    <property type="entry name" value="GATASE_TYPE_1"/>
    <property type="match status" value="1"/>
</dbReference>
<dbReference type="SUPFAM" id="SSF52317">
    <property type="entry name" value="Class I glutamine amidotransferase-like"/>
    <property type="match status" value="1"/>
</dbReference>
<evidence type="ECO:0000313" key="2">
    <source>
        <dbReference type="Proteomes" id="UP000242763"/>
    </source>
</evidence>
<dbReference type="STRING" id="1121003.SAMN03080618_00353"/>
<dbReference type="GO" id="GO:0005829">
    <property type="term" value="C:cytosol"/>
    <property type="evidence" value="ECO:0007669"/>
    <property type="project" value="TreeGrafter"/>
</dbReference>
<keyword evidence="2" id="KW-1185">Reference proteome</keyword>
<dbReference type="Gene3D" id="3.40.50.880">
    <property type="match status" value="1"/>
</dbReference>
<dbReference type="PANTHER" id="PTHR43235:SF1">
    <property type="entry name" value="GLUTAMINE AMIDOTRANSFERASE PB2B2.05-RELATED"/>
    <property type="match status" value="1"/>
</dbReference>
<dbReference type="Pfam" id="PF07722">
    <property type="entry name" value="Peptidase_C26"/>
    <property type="match status" value="1"/>
</dbReference>
<dbReference type="InterPro" id="IPR011697">
    <property type="entry name" value="Peptidase_C26"/>
</dbReference>
<evidence type="ECO:0000313" key="1">
    <source>
        <dbReference type="EMBL" id="SFI41927.1"/>
    </source>
</evidence>
<gene>
    <name evidence="1" type="ORF">SAMN03080618_00353</name>
</gene>
<dbReference type="Proteomes" id="UP000242763">
    <property type="component" value="Unassembled WGS sequence"/>
</dbReference>
<name>A0A1I3I257_9HYPH</name>
<dbReference type="CDD" id="cd01745">
    <property type="entry name" value="GATase1_2"/>
    <property type="match status" value="1"/>
</dbReference>
<dbReference type="GO" id="GO:0016740">
    <property type="term" value="F:transferase activity"/>
    <property type="evidence" value="ECO:0007669"/>
    <property type="project" value="UniProtKB-KW"/>
</dbReference>
<dbReference type="GO" id="GO:0006598">
    <property type="term" value="P:polyamine catabolic process"/>
    <property type="evidence" value="ECO:0007669"/>
    <property type="project" value="TreeGrafter"/>
</dbReference>
<dbReference type="AlphaFoldDB" id="A0A1I3I257"/>
<dbReference type="InterPro" id="IPR044668">
    <property type="entry name" value="PuuD-like"/>
</dbReference>
<keyword evidence="1" id="KW-0808">Transferase</keyword>
<proteinExistence type="predicted"/>
<reference evidence="2" key="1">
    <citation type="submission" date="2016-10" db="EMBL/GenBank/DDBJ databases">
        <authorList>
            <person name="Varghese N."/>
            <person name="Submissions S."/>
        </authorList>
    </citation>
    <scope>NUCLEOTIDE SEQUENCE [LARGE SCALE GENOMIC DNA]</scope>
    <source>
        <strain evidence="2">DSM 21857</strain>
    </source>
</reference>
<dbReference type="PANTHER" id="PTHR43235">
    <property type="entry name" value="GLUTAMINE AMIDOTRANSFERASE PB2B2.05-RELATED"/>
    <property type="match status" value="1"/>
</dbReference>
<organism evidence="1 2">
    <name type="scientific">Aquamicrobium aerolatum DSM 21857</name>
    <dbReference type="NCBI Taxonomy" id="1121003"/>
    <lineage>
        <taxon>Bacteria</taxon>
        <taxon>Pseudomonadati</taxon>
        <taxon>Pseudomonadota</taxon>
        <taxon>Alphaproteobacteria</taxon>
        <taxon>Hyphomicrobiales</taxon>
        <taxon>Phyllobacteriaceae</taxon>
        <taxon>Aerobium</taxon>
    </lineage>
</organism>
<dbReference type="EMBL" id="FORF01000002">
    <property type="protein sequence ID" value="SFI41927.1"/>
    <property type="molecule type" value="Genomic_DNA"/>
</dbReference>
<sequence>MLDVNYLRTRKLMSNLFNSASDRPSCGGAVNILVVGSLTPPGVSDDLKSILVGLSANVTAALHRAGAQARFVEASNPERDASAVLADMHGLLILGGADADPACYGQKAEADTMYGINPAADDFELQLIGDARAQALPILGICRGMQLLNIAHGGDLIQEIGPGTMHNGASDNALMVCHEVSLEPGSRLAAIYEERALTIRSGHHQAVGRLGEGLVVTASAADGIVEAVESRDAAWVVGVQWHPEDPAAPVRDLDRLVAGFIQACSS</sequence>